<dbReference type="Proteomes" id="UP001063166">
    <property type="component" value="Unassembled WGS sequence"/>
</dbReference>
<dbReference type="Gene3D" id="3.80.10.10">
    <property type="entry name" value="Ribonuclease Inhibitor"/>
    <property type="match status" value="1"/>
</dbReference>
<accession>A0A9P3PTB7</accession>
<gene>
    <name evidence="2" type="ORF">LshimejAT787_0901060</name>
</gene>
<reference evidence="2" key="1">
    <citation type="submission" date="2022-07" db="EMBL/GenBank/DDBJ databases">
        <title>The genome of Lyophyllum shimeji provides insight into the initial evolution of ectomycorrhizal fungal genome.</title>
        <authorList>
            <person name="Kobayashi Y."/>
            <person name="Shibata T."/>
            <person name="Hirakawa H."/>
            <person name="Shigenobu S."/>
            <person name="Nishiyama T."/>
            <person name="Yamada A."/>
            <person name="Hasebe M."/>
            <person name="Kawaguchi M."/>
        </authorList>
    </citation>
    <scope>NUCLEOTIDE SEQUENCE</scope>
    <source>
        <strain evidence="2">AT787</strain>
    </source>
</reference>
<evidence type="ECO:0000313" key="3">
    <source>
        <dbReference type="Proteomes" id="UP001063166"/>
    </source>
</evidence>
<dbReference type="SUPFAM" id="SSF81383">
    <property type="entry name" value="F-box domain"/>
    <property type="match status" value="1"/>
</dbReference>
<keyword evidence="3" id="KW-1185">Reference proteome</keyword>
<name>A0A9P3PTB7_LYOSH</name>
<dbReference type="OrthoDB" id="3047245at2759"/>
<evidence type="ECO:0000313" key="2">
    <source>
        <dbReference type="EMBL" id="GLB40891.1"/>
    </source>
</evidence>
<dbReference type="AlphaFoldDB" id="A0A9P3PTB7"/>
<dbReference type="InterPro" id="IPR001810">
    <property type="entry name" value="F-box_dom"/>
</dbReference>
<sequence>MPTSLPPELHLLVFADLPRSSLADVALCCHQFRTLVFPLLYNKVTLRDDDEMTRFASCIIADDPSRQTRSIDNLNPAEHVKSLYIGPDDGDFRDDALQLLSSAIPHLKKLQKLVWIASVYGDSEIGEIFTLIRTHCVDFEVLSVKLDWGGYEHEEYMTSVLDFKGLKHLRLFSDQMSVDDNQLPLVVQEMVRSSPELVTLDLSFFSWDDEEPLWDVDKFCEGLGGTRYPHLHCLKFPGRGARVDLGRLRDISRATPSPFRSFIELNHHNITTLSMPHPFEPFDYQRDNADADLHLPADIFPSLRTFEGNIYWCYRISRLRYPASRLQKMTVWTDRPIYRTGEEPARDMVHSALAACAGLRELVVRSAKTTATAARLAELSTYAPGLRALQCRIHWDESLDGIASALASFSALRFFAFNLNDFQRELSVTDAIGKLAERCPSLQDVEDCDLNVEDHPMFSKYDI</sequence>
<dbReference type="InterPro" id="IPR032675">
    <property type="entry name" value="LRR_dom_sf"/>
</dbReference>
<dbReference type="Pfam" id="PF12937">
    <property type="entry name" value="F-box-like"/>
    <property type="match status" value="1"/>
</dbReference>
<dbReference type="InterPro" id="IPR036047">
    <property type="entry name" value="F-box-like_dom_sf"/>
</dbReference>
<evidence type="ECO:0000259" key="1">
    <source>
        <dbReference type="PROSITE" id="PS50181"/>
    </source>
</evidence>
<dbReference type="EMBL" id="BRPK01000009">
    <property type="protein sequence ID" value="GLB40891.1"/>
    <property type="molecule type" value="Genomic_DNA"/>
</dbReference>
<feature type="domain" description="F-box" evidence="1">
    <location>
        <begin position="1"/>
        <end position="44"/>
    </location>
</feature>
<dbReference type="SUPFAM" id="SSF52047">
    <property type="entry name" value="RNI-like"/>
    <property type="match status" value="1"/>
</dbReference>
<comment type="caution">
    <text evidence="2">The sequence shown here is derived from an EMBL/GenBank/DDBJ whole genome shotgun (WGS) entry which is preliminary data.</text>
</comment>
<protein>
    <recommendedName>
        <fullName evidence="1">F-box domain-containing protein</fullName>
    </recommendedName>
</protein>
<proteinExistence type="predicted"/>
<organism evidence="2 3">
    <name type="scientific">Lyophyllum shimeji</name>
    <name type="common">Hon-shimeji</name>
    <name type="synonym">Tricholoma shimeji</name>
    <dbReference type="NCBI Taxonomy" id="47721"/>
    <lineage>
        <taxon>Eukaryota</taxon>
        <taxon>Fungi</taxon>
        <taxon>Dikarya</taxon>
        <taxon>Basidiomycota</taxon>
        <taxon>Agaricomycotina</taxon>
        <taxon>Agaricomycetes</taxon>
        <taxon>Agaricomycetidae</taxon>
        <taxon>Agaricales</taxon>
        <taxon>Tricholomatineae</taxon>
        <taxon>Lyophyllaceae</taxon>
        <taxon>Lyophyllum</taxon>
    </lineage>
</organism>
<dbReference type="PROSITE" id="PS50181">
    <property type="entry name" value="FBOX"/>
    <property type="match status" value="1"/>
</dbReference>